<dbReference type="InterPro" id="IPR050111">
    <property type="entry name" value="C-type_lectin/snaclec_domain"/>
</dbReference>
<feature type="signal peptide" evidence="1">
    <location>
        <begin position="1"/>
        <end position="25"/>
    </location>
</feature>
<dbReference type="Pfam" id="PF00059">
    <property type="entry name" value="Lectin_C"/>
    <property type="match status" value="1"/>
</dbReference>
<evidence type="ECO:0000313" key="3">
    <source>
        <dbReference type="Proteomes" id="UP000694845"/>
    </source>
</evidence>
<evidence type="ECO:0000259" key="2">
    <source>
        <dbReference type="PROSITE" id="PS50041"/>
    </source>
</evidence>
<dbReference type="RefSeq" id="XP_022084952.1">
    <property type="nucleotide sequence ID" value="XM_022229260.1"/>
</dbReference>
<keyword evidence="3" id="KW-1185">Reference proteome</keyword>
<dbReference type="KEGG" id="aplc:110976181"/>
<evidence type="ECO:0000313" key="4">
    <source>
        <dbReference type="RefSeq" id="XP_022084952.1"/>
    </source>
</evidence>
<dbReference type="SMART" id="SM00034">
    <property type="entry name" value="CLECT"/>
    <property type="match status" value="1"/>
</dbReference>
<dbReference type="InterPro" id="IPR016186">
    <property type="entry name" value="C-type_lectin-like/link_sf"/>
</dbReference>
<gene>
    <name evidence="4" type="primary">LOC110976181</name>
</gene>
<organism evidence="3 4">
    <name type="scientific">Acanthaster planci</name>
    <name type="common">Crown-of-thorns starfish</name>
    <dbReference type="NCBI Taxonomy" id="133434"/>
    <lineage>
        <taxon>Eukaryota</taxon>
        <taxon>Metazoa</taxon>
        <taxon>Echinodermata</taxon>
        <taxon>Eleutherozoa</taxon>
        <taxon>Asterozoa</taxon>
        <taxon>Asteroidea</taxon>
        <taxon>Valvatacea</taxon>
        <taxon>Valvatida</taxon>
        <taxon>Acanthasteridae</taxon>
        <taxon>Acanthaster</taxon>
    </lineage>
</organism>
<accession>A0A8B7XXG9</accession>
<dbReference type="CDD" id="cd00037">
    <property type="entry name" value="CLECT"/>
    <property type="match status" value="1"/>
</dbReference>
<sequence length="241" mass="27297">MAWLTPNIGLKLFLIFSLPNSLALCASCPPGWLKWQQSCYIRLADKMNWFQAYEACDRPGSSLVVPNSPEENLFIWKSMVKGWGGLWIGCTDAAQEGVWLCGKEPAMYTNWHKKSPKFDDSLNCARVTVFQGGVWKNDLPCSTTQERRFAACEMTAAVVPTYHAAIDLDGRISPCLLHHEIKNVTAEGVLACGWACRAEPRCRSFNLWQGREKDLCQLNDVSRRGVSTKFKREDNCFFFEL</sequence>
<dbReference type="Gene3D" id="3.10.100.10">
    <property type="entry name" value="Mannose-Binding Protein A, subunit A"/>
    <property type="match status" value="1"/>
</dbReference>
<proteinExistence type="predicted"/>
<feature type="chain" id="PRO_5034991476" evidence="1">
    <location>
        <begin position="26"/>
        <end position="241"/>
    </location>
</feature>
<dbReference type="InterPro" id="IPR003609">
    <property type="entry name" value="Pan_app"/>
</dbReference>
<dbReference type="SUPFAM" id="SSF57414">
    <property type="entry name" value="Hairpin loop containing domain-like"/>
    <property type="match status" value="1"/>
</dbReference>
<reference evidence="4" key="1">
    <citation type="submission" date="2025-08" db="UniProtKB">
        <authorList>
            <consortium name="RefSeq"/>
        </authorList>
    </citation>
    <scope>IDENTIFICATION</scope>
</reference>
<dbReference type="Proteomes" id="UP000694845">
    <property type="component" value="Unplaced"/>
</dbReference>
<evidence type="ECO:0000256" key="1">
    <source>
        <dbReference type="SAM" id="SignalP"/>
    </source>
</evidence>
<dbReference type="OMA" id="NEFIFEW"/>
<dbReference type="PANTHER" id="PTHR22803">
    <property type="entry name" value="MANNOSE, PHOSPHOLIPASE, LECTIN RECEPTOR RELATED"/>
    <property type="match status" value="1"/>
</dbReference>
<feature type="domain" description="C-type lectin" evidence="2">
    <location>
        <begin position="35"/>
        <end position="137"/>
    </location>
</feature>
<protein>
    <submittedName>
        <fullName evidence="4">C-type lectin lectoxin-Lio3-like</fullName>
    </submittedName>
</protein>
<name>A0A8B7XXG9_ACAPL</name>
<dbReference type="InterPro" id="IPR001304">
    <property type="entry name" value="C-type_lectin-like"/>
</dbReference>
<dbReference type="SUPFAM" id="SSF56436">
    <property type="entry name" value="C-type lectin-like"/>
    <property type="match status" value="1"/>
</dbReference>
<keyword evidence="1" id="KW-0732">Signal</keyword>
<dbReference type="InterPro" id="IPR016187">
    <property type="entry name" value="CTDL_fold"/>
</dbReference>
<dbReference type="PROSITE" id="PS50041">
    <property type="entry name" value="C_TYPE_LECTIN_2"/>
    <property type="match status" value="1"/>
</dbReference>
<dbReference type="Pfam" id="PF00024">
    <property type="entry name" value="PAN_1"/>
    <property type="match status" value="1"/>
</dbReference>
<dbReference type="GeneID" id="110976181"/>
<dbReference type="AlphaFoldDB" id="A0A8B7XXG9"/>
<dbReference type="OrthoDB" id="6133475at2759"/>